<proteinExistence type="predicted"/>
<gene>
    <name evidence="1" type="ordered locus">KSE_71410</name>
</gene>
<dbReference type="EMBL" id="AP010968">
    <property type="protein sequence ID" value="BAJ32897.1"/>
    <property type="molecule type" value="Genomic_DNA"/>
</dbReference>
<dbReference type="AlphaFoldDB" id="E4NIU9"/>
<dbReference type="STRING" id="452652.KSE_71410"/>
<dbReference type="PATRIC" id="fig|452652.3.peg.7179"/>
<evidence type="ECO:0000313" key="2">
    <source>
        <dbReference type="Proteomes" id="UP000007076"/>
    </source>
</evidence>
<name>E4NIU9_KITSK</name>
<organism evidence="1 2">
    <name type="scientific">Kitasatospora setae (strain ATCC 33774 / DSM 43861 / JCM 3304 / KCC A-0304 / NBRC 14216 / KM-6054)</name>
    <name type="common">Streptomyces setae</name>
    <dbReference type="NCBI Taxonomy" id="452652"/>
    <lineage>
        <taxon>Bacteria</taxon>
        <taxon>Bacillati</taxon>
        <taxon>Actinomycetota</taxon>
        <taxon>Actinomycetes</taxon>
        <taxon>Kitasatosporales</taxon>
        <taxon>Streptomycetaceae</taxon>
        <taxon>Kitasatospora</taxon>
    </lineage>
</organism>
<dbReference type="RefSeq" id="WP_014140188.1">
    <property type="nucleotide sequence ID" value="NC_016109.1"/>
</dbReference>
<reference evidence="1 2" key="1">
    <citation type="journal article" date="2010" name="DNA Res.">
        <title>Genome sequence of Kitasatospora setae NBRC 14216T: an evolutionary snapshot of the family Streptomycetaceae.</title>
        <authorList>
            <person name="Ichikawa N."/>
            <person name="Oguchi A."/>
            <person name="Ikeda H."/>
            <person name="Ishikawa J."/>
            <person name="Kitani S."/>
            <person name="Watanabe Y."/>
            <person name="Nakamura S."/>
            <person name="Katano Y."/>
            <person name="Kishi E."/>
            <person name="Sasagawa M."/>
            <person name="Ankai A."/>
            <person name="Fukui S."/>
            <person name="Hashimoto Y."/>
            <person name="Kamata S."/>
            <person name="Otoguro M."/>
            <person name="Tanikawa S."/>
            <person name="Nihira T."/>
            <person name="Horinouchi S."/>
            <person name="Ohnishi Y."/>
            <person name="Hayakawa M."/>
            <person name="Kuzuyama T."/>
            <person name="Arisawa A."/>
            <person name="Nomoto F."/>
            <person name="Miura H."/>
            <person name="Takahashi Y."/>
            <person name="Fujita N."/>
        </authorList>
    </citation>
    <scope>NUCLEOTIDE SEQUENCE [LARGE SCALE GENOMIC DNA]</scope>
    <source>
        <strain evidence="2">ATCC 33774 / DSM 43861 / JCM 3304 / KCC A-0304 / NBRC 14216 / KM-6054</strain>
    </source>
</reference>
<accession>E4NIU9</accession>
<dbReference type="eggNOG" id="ENOG50320TF">
    <property type="taxonomic scope" value="Bacteria"/>
</dbReference>
<protein>
    <submittedName>
        <fullName evidence="1">Uncharacterized protein</fullName>
    </submittedName>
</protein>
<dbReference type="HOGENOM" id="CLU_1106617_0_0_11"/>
<evidence type="ECO:0000313" key="1">
    <source>
        <dbReference type="EMBL" id="BAJ32897.1"/>
    </source>
</evidence>
<sequence length="234" mass="26078">MRAASLRDADIPPTAEALMTVRFEAGWYSTDLGPHRDCAATYECYPYDSVPPLDPALFTGAFDWLGGPSGEPSGAVAELAGLARAVAALGLALPTDFLAYHRDARLYGELDTVSPTACWQDFSAPLPSPVEPGAYLLRFFRDQQDCVIWYLYLRPGADAFVVHSWLDYEYEPGLVEDGEEPDEDLSDPAAIRWCAPSFEEFAYRYWAESRICRAYLDGEQPQDPRLLAYLAHYA</sequence>
<dbReference type="KEGG" id="ksk:KSE_71410"/>
<dbReference type="Proteomes" id="UP000007076">
    <property type="component" value="Chromosome"/>
</dbReference>
<keyword evidence="2" id="KW-1185">Reference proteome</keyword>